<evidence type="ECO:0000313" key="1">
    <source>
        <dbReference type="EMBL" id="MBE4753644.1"/>
    </source>
</evidence>
<dbReference type="Proteomes" id="UP001516472">
    <property type="component" value="Unassembled WGS sequence"/>
</dbReference>
<reference evidence="1 2" key="1">
    <citation type="submission" date="2020-02" db="EMBL/GenBank/DDBJ databases">
        <authorList>
            <person name="Babadi Z.K."/>
            <person name="Risdian C."/>
            <person name="Ebrahimipour G.H."/>
            <person name="Wink J."/>
        </authorList>
    </citation>
    <scope>NUCLEOTIDE SEQUENCE [LARGE SCALE GENOMIC DNA]</scope>
    <source>
        <strain evidence="1 2">ZKHCc1 1396</strain>
    </source>
</reference>
<dbReference type="RefSeq" id="WP_193430797.1">
    <property type="nucleotide sequence ID" value="NZ_CBCSIP010000330.1"/>
</dbReference>
<keyword evidence="2" id="KW-1185">Reference proteome</keyword>
<evidence type="ECO:0000313" key="2">
    <source>
        <dbReference type="Proteomes" id="UP001516472"/>
    </source>
</evidence>
<protein>
    <recommendedName>
        <fullName evidence="3">ApeA N-terminal domain-containing protein</fullName>
    </recommendedName>
</protein>
<name>A0ABR9Q0H8_9BACT</name>
<comment type="caution">
    <text evidence="1">The sequence shown here is derived from an EMBL/GenBank/DDBJ whole genome shotgun (WGS) entry which is preliminary data.</text>
</comment>
<gene>
    <name evidence="1" type="ORF">G4177_36410</name>
</gene>
<dbReference type="EMBL" id="JAAIYO010000021">
    <property type="protein sequence ID" value="MBE4753644.1"/>
    <property type="molecule type" value="Genomic_DNA"/>
</dbReference>
<organism evidence="1 2">
    <name type="scientific">Corallococcus soli</name>
    <dbReference type="NCBI Taxonomy" id="2710757"/>
    <lineage>
        <taxon>Bacteria</taxon>
        <taxon>Pseudomonadati</taxon>
        <taxon>Myxococcota</taxon>
        <taxon>Myxococcia</taxon>
        <taxon>Myxococcales</taxon>
        <taxon>Cystobacterineae</taxon>
        <taxon>Myxococcaceae</taxon>
        <taxon>Corallococcus</taxon>
    </lineage>
</organism>
<proteinExistence type="predicted"/>
<accession>A0ABR9Q0H8</accession>
<evidence type="ECO:0008006" key="3">
    <source>
        <dbReference type="Google" id="ProtNLM"/>
    </source>
</evidence>
<sequence length="517" mass="57380">MIEWLEWEQLLNPFEFRPTVHGQLPDSVRAVKIHRNTDLTLRVLATGTQTSAFSPVSANSNLRLGERYPTPLPIEGYHPGLRRAVLEGLTIHSKSTTGEGNFEFSGTAQALRLETDAQPDGARFEWLTNYSLGNFVPPRRTNRVWSSKLTIERDSLPALLIDLDKPFPASDFSTDHFELNVKLDGTPFKLRIGEPASGVPKTLIPGYVWWNSHGGPIPTEDQRSCILAGVSFLLGRQIATIGHTTFSSTWTPAEKSSIAPRLITKLGRSFGPPVQLSPPGEENAWLSEDVAGRIVAGFIHHAKSLDLEHALWRYWVGLSSPLDVQPAHFGAALEALRTGYFDSLSYSNTRLLPGEVWKPAKEAFAKALADFKGRLEKVPHMHPEASDPWDRAVAEIAPGDRETALRIYSNKINQFNDKSGNMQWEDFFTQLKLPSGDVETSALRQRNGPAHGSRYRGDYSVLAASVHALQALFNRCILRITDGADHYIDYSTYGFPTRRIEEPLGGPEGDGKPAKII</sequence>